<evidence type="ECO:0000313" key="2">
    <source>
        <dbReference type="EMBL" id="MBH9578196.1"/>
    </source>
</evidence>
<keyword evidence="3" id="KW-1185">Reference proteome</keyword>
<dbReference type="Gene3D" id="3.40.390.10">
    <property type="entry name" value="Collagenase (Catalytic Domain)"/>
    <property type="match status" value="1"/>
</dbReference>
<gene>
    <name evidence="2" type="ORF">I7X39_15005</name>
</gene>
<dbReference type="AlphaFoldDB" id="A0A931J294"/>
<sequence>MPLRPLRSAFKALGFGIVLPLALALQGAQASDMARLVTELMESTKLHALTKTEAAARRHVADGRPETLEVLLISDRLKGVSRVSEDGELILQYRESDVPAAELVQRAFILRALRKIEDQGSAGGGLAGMGPWHFGMSRDEVRQQSLFGPYYSFQNADIGTEGGLFAGDRRPLSFYFEQDRLDRMMLVVYFGKDPQLAQQAWAQCQAHLQSRFGGAEGDLAPALRRSSLFKGPAPALRMRASPMPPQREVWAGAQRTDDGRVMVSLVYAQPRLPAVSRLPSRGGADQVAVYLLPADDFPESLADALARQLGQETGLRVKAALRFPLGELQPFEGSNQFAGEDLMDRARPITRSLQDAGPRTYFIVLTARDINSRSRNFRFQYSLHNPMTNLSVLSVARMLDRADGVLSERSALRLYKMTKRALGEMRLGWQRSSDPADLMYAPIMGMDDLDRIGLEHRPGKAAAALP</sequence>
<name>A0A931J294_9BURK</name>
<proteinExistence type="predicted"/>
<dbReference type="InterPro" id="IPR024079">
    <property type="entry name" value="MetalloPept_cat_dom_sf"/>
</dbReference>
<dbReference type="RefSeq" id="WP_198111965.1">
    <property type="nucleotide sequence ID" value="NZ_JAEDAK010000010.1"/>
</dbReference>
<evidence type="ECO:0008006" key="4">
    <source>
        <dbReference type="Google" id="ProtNLM"/>
    </source>
</evidence>
<evidence type="ECO:0000256" key="1">
    <source>
        <dbReference type="SAM" id="SignalP"/>
    </source>
</evidence>
<dbReference type="GO" id="GO:0008237">
    <property type="term" value="F:metallopeptidase activity"/>
    <property type="evidence" value="ECO:0007669"/>
    <property type="project" value="InterPro"/>
</dbReference>
<feature type="signal peptide" evidence="1">
    <location>
        <begin position="1"/>
        <end position="30"/>
    </location>
</feature>
<dbReference type="EMBL" id="JAEDAK010000010">
    <property type="protein sequence ID" value="MBH9578196.1"/>
    <property type="molecule type" value="Genomic_DNA"/>
</dbReference>
<keyword evidence="1" id="KW-0732">Signal</keyword>
<comment type="caution">
    <text evidence="2">The sequence shown here is derived from an EMBL/GenBank/DDBJ whole genome shotgun (WGS) entry which is preliminary data.</text>
</comment>
<organism evidence="2 3">
    <name type="scientific">Inhella proteolytica</name>
    <dbReference type="NCBI Taxonomy" id="2795029"/>
    <lineage>
        <taxon>Bacteria</taxon>
        <taxon>Pseudomonadati</taxon>
        <taxon>Pseudomonadota</taxon>
        <taxon>Betaproteobacteria</taxon>
        <taxon>Burkholderiales</taxon>
        <taxon>Sphaerotilaceae</taxon>
        <taxon>Inhella</taxon>
    </lineage>
</organism>
<evidence type="ECO:0000313" key="3">
    <source>
        <dbReference type="Proteomes" id="UP000613266"/>
    </source>
</evidence>
<feature type="chain" id="PRO_5036990990" description="DUF2066 domain-containing protein" evidence="1">
    <location>
        <begin position="31"/>
        <end position="466"/>
    </location>
</feature>
<accession>A0A931J294</accession>
<protein>
    <recommendedName>
        <fullName evidence="4">DUF2066 domain-containing protein</fullName>
    </recommendedName>
</protein>
<reference evidence="2" key="1">
    <citation type="submission" date="2020-12" db="EMBL/GenBank/DDBJ databases">
        <title>The genome sequence of Inhella sp. 1Y17.</title>
        <authorList>
            <person name="Liu Y."/>
        </authorList>
    </citation>
    <scope>NUCLEOTIDE SEQUENCE</scope>
    <source>
        <strain evidence="2">1Y17</strain>
    </source>
</reference>
<dbReference type="Proteomes" id="UP000613266">
    <property type="component" value="Unassembled WGS sequence"/>
</dbReference>